<reference evidence="3" key="1">
    <citation type="submission" date="2019-01" db="EMBL/GenBank/DDBJ databases">
        <title>Genomic analysis of Salicibibacter sp. NKC3-5.</title>
        <authorList>
            <person name="Oh Y.J."/>
        </authorList>
    </citation>
    <scope>NUCLEOTIDE SEQUENCE [LARGE SCALE GENOMIC DNA]</scope>
    <source>
        <strain evidence="3">NKC3-5</strain>
    </source>
</reference>
<sequence>MAKQRVPRTLQTTYDTDRSGQIDEDAVEGGGSGSDGDDGASAYEIAVDNGFEGSESDWLESLQGSDGEDGSDGDDGFGTEEQYNSILARLSTIEDELDIDNGGDD</sequence>
<dbReference type="EMBL" id="CP035485">
    <property type="protein sequence ID" value="QDI90218.1"/>
    <property type="molecule type" value="Genomic_DNA"/>
</dbReference>
<evidence type="ECO:0000313" key="2">
    <source>
        <dbReference type="EMBL" id="QDI90218.1"/>
    </source>
</evidence>
<keyword evidence="3" id="KW-1185">Reference proteome</keyword>
<evidence type="ECO:0000256" key="1">
    <source>
        <dbReference type="SAM" id="MobiDB-lite"/>
    </source>
</evidence>
<dbReference type="KEGG" id="sale:EPH95_02725"/>
<organism evidence="2 3">
    <name type="scientific">Salicibibacter halophilus</name>
    <dbReference type="NCBI Taxonomy" id="2502791"/>
    <lineage>
        <taxon>Bacteria</taxon>
        <taxon>Bacillati</taxon>
        <taxon>Bacillota</taxon>
        <taxon>Bacilli</taxon>
        <taxon>Bacillales</taxon>
        <taxon>Bacillaceae</taxon>
        <taxon>Salicibibacter</taxon>
    </lineage>
</organism>
<dbReference type="Proteomes" id="UP000319756">
    <property type="component" value="Chromosome"/>
</dbReference>
<name>A0A514LED0_9BACI</name>
<dbReference type="RefSeq" id="WP_142087125.1">
    <property type="nucleotide sequence ID" value="NZ_CP035485.1"/>
</dbReference>
<protein>
    <submittedName>
        <fullName evidence="2">Uncharacterized protein</fullName>
    </submittedName>
</protein>
<dbReference type="AlphaFoldDB" id="A0A514LED0"/>
<feature type="region of interest" description="Disordered" evidence="1">
    <location>
        <begin position="55"/>
        <end position="82"/>
    </location>
</feature>
<feature type="compositionally biased region" description="Acidic residues" evidence="1">
    <location>
        <begin position="66"/>
        <end position="78"/>
    </location>
</feature>
<accession>A0A514LED0</accession>
<proteinExistence type="predicted"/>
<evidence type="ECO:0000313" key="3">
    <source>
        <dbReference type="Proteomes" id="UP000319756"/>
    </source>
</evidence>
<feature type="region of interest" description="Disordered" evidence="1">
    <location>
        <begin position="1"/>
        <end position="41"/>
    </location>
</feature>
<gene>
    <name evidence="2" type="ORF">EPH95_02725</name>
</gene>